<evidence type="ECO:0000256" key="2">
    <source>
        <dbReference type="ARBA" id="ARBA00012035"/>
    </source>
</evidence>
<comment type="pathway">
    <text evidence="12">Carbohydrate metabolism; D-ribose degradation; D-ribose 5-phosphate from beta-D-ribopyranose: step 2/2.</text>
</comment>
<comment type="subcellular location">
    <subcellularLocation>
        <location evidence="12">Cytoplasm</location>
    </subcellularLocation>
</comment>
<evidence type="ECO:0000256" key="6">
    <source>
        <dbReference type="ARBA" id="ARBA00022741"/>
    </source>
</evidence>
<dbReference type="InterPro" id="IPR011611">
    <property type="entry name" value="PfkB_dom"/>
</dbReference>
<dbReference type="InterPro" id="IPR011877">
    <property type="entry name" value="Ribokinase"/>
</dbReference>
<feature type="binding site" evidence="12">
    <location>
        <position position="251"/>
    </location>
    <ligand>
        <name>substrate</name>
    </ligand>
</feature>
<keyword evidence="9 12" id="KW-0460">Magnesium</keyword>
<feature type="binding site" evidence="12">
    <location>
        <begin position="39"/>
        <end position="43"/>
    </location>
    <ligand>
        <name>substrate</name>
    </ligand>
</feature>
<evidence type="ECO:0000313" key="15">
    <source>
        <dbReference type="Proteomes" id="UP001596084"/>
    </source>
</evidence>
<keyword evidence="15" id="KW-1185">Reference proteome</keyword>
<reference evidence="15" key="1">
    <citation type="journal article" date="2019" name="Int. J. Syst. Evol. Microbiol.">
        <title>The Global Catalogue of Microorganisms (GCM) 10K type strain sequencing project: providing services to taxonomists for standard genome sequencing and annotation.</title>
        <authorList>
            <consortium name="The Broad Institute Genomics Platform"/>
            <consortium name="The Broad Institute Genome Sequencing Center for Infectious Disease"/>
            <person name="Wu L."/>
            <person name="Ma J."/>
        </authorList>
    </citation>
    <scope>NUCLEOTIDE SEQUENCE [LARGE SCALE GENOMIC DNA]</scope>
    <source>
        <strain evidence="15">CGMCC 4.7277</strain>
    </source>
</reference>
<organism evidence="14 15">
    <name type="scientific">Polaromonas jejuensis</name>
    <dbReference type="NCBI Taxonomy" id="457502"/>
    <lineage>
        <taxon>Bacteria</taxon>
        <taxon>Pseudomonadati</taxon>
        <taxon>Pseudomonadota</taxon>
        <taxon>Betaproteobacteria</taxon>
        <taxon>Burkholderiales</taxon>
        <taxon>Comamonadaceae</taxon>
        <taxon>Polaromonas</taxon>
    </lineage>
</organism>
<feature type="binding site" evidence="12">
    <location>
        <begin position="11"/>
        <end position="13"/>
    </location>
    <ligand>
        <name>substrate</name>
    </ligand>
</feature>
<feature type="binding site" evidence="12">
    <location>
        <position position="286"/>
    </location>
    <ligand>
        <name>K(+)</name>
        <dbReference type="ChEBI" id="CHEBI:29103"/>
    </ligand>
</feature>
<dbReference type="SUPFAM" id="SSF53613">
    <property type="entry name" value="Ribokinase-like"/>
    <property type="match status" value="1"/>
</dbReference>
<keyword evidence="11 12" id="KW-0119">Carbohydrate metabolism</keyword>
<evidence type="ECO:0000256" key="7">
    <source>
        <dbReference type="ARBA" id="ARBA00022777"/>
    </source>
</evidence>
<dbReference type="InterPro" id="IPR002173">
    <property type="entry name" value="Carboh/pur_kinase_PfkB_CS"/>
</dbReference>
<keyword evidence="8 12" id="KW-0067">ATP-binding</keyword>
<evidence type="ECO:0000256" key="5">
    <source>
        <dbReference type="ARBA" id="ARBA00022723"/>
    </source>
</evidence>
<dbReference type="CDD" id="cd01174">
    <property type="entry name" value="ribokinase"/>
    <property type="match status" value="1"/>
</dbReference>
<keyword evidence="10 12" id="KW-0630">Potassium</keyword>
<comment type="catalytic activity">
    <reaction evidence="12">
        <text>D-ribose + ATP = D-ribose 5-phosphate + ADP + H(+)</text>
        <dbReference type="Rhea" id="RHEA:13697"/>
        <dbReference type="ChEBI" id="CHEBI:15378"/>
        <dbReference type="ChEBI" id="CHEBI:30616"/>
        <dbReference type="ChEBI" id="CHEBI:47013"/>
        <dbReference type="ChEBI" id="CHEBI:78346"/>
        <dbReference type="ChEBI" id="CHEBI:456216"/>
        <dbReference type="EC" id="2.7.1.15"/>
    </reaction>
</comment>
<name>A0ABW0QBV2_9BURK</name>
<evidence type="ECO:0000256" key="4">
    <source>
        <dbReference type="ARBA" id="ARBA00022679"/>
    </source>
</evidence>
<evidence type="ECO:0000259" key="13">
    <source>
        <dbReference type="Pfam" id="PF00294"/>
    </source>
</evidence>
<feature type="binding site" evidence="12">
    <location>
        <position position="284"/>
    </location>
    <ligand>
        <name>K(+)</name>
        <dbReference type="ChEBI" id="CHEBI:29103"/>
    </ligand>
</feature>
<comment type="caution">
    <text evidence="14">The sequence shown here is derived from an EMBL/GenBank/DDBJ whole genome shotgun (WGS) entry which is preliminary data.</text>
</comment>
<comment type="cofactor">
    <cofactor evidence="12">
        <name>Mg(2+)</name>
        <dbReference type="ChEBI" id="CHEBI:18420"/>
    </cofactor>
    <text evidence="12">Requires a divalent cation, most likely magnesium in vivo, as an electrophilic catalyst to aid phosphoryl group transfer. It is the chelate of the metal and the nucleotide that is the actual substrate.</text>
</comment>
<dbReference type="EC" id="2.7.1.15" evidence="2 12"/>
<comment type="function">
    <text evidence="12">Catalyzes the phosphorylation of ribose at O-5 in a reaction requiring ATP and magnesium. The resulting D-ribose-5-phosphate can then be used either for sythesis of nucleotides, histidine, and tryptophan, or as a component of the pentose phosphate pathway.</text>
</comment>
<evidence type="ECO:0000256" key="9">
    <source>
        <dbReference type="ARBA" id="ARBA00022842"/>
    </source>
</evidence>
<comment type="activity regulation">
    <text evidence="12">Activated by a monovalent cation that binds near, but not in, the active site. The most likely occupant of the site in vivo is potassium. Ion binding induces a conformational change that may alter substrate affinity.</text>
</comment>
<feature type="binding site" evidence="12">
    <location>
        <begin position="218"/>
        <end position="223"/>
    </location>
    <ligand>
        <name>ATP</name>
        <dbReference type="ChEBI" id="CHEBI:30616"/>
    </ligand>
</feature>
<feature type="binding site" evidence="12">
    <location>
        <begin position="250"/>
        <end position="251"/>
    </location>
    <ligand>
        <name>ATP</name>
        <dbReference type="ChEBI" id="CHEBI:30616"/>
    </ligand>
</feature>
<dbReference type="PANTHER" id="PTHR10584">
    <property type="entry name" value="SUGAR KINASE"/>
    <property type="match status" value="1"/>
</dbReference>
<dbReference type="Proteomes" id="UP001596084">
    <property type="component" value="Unassembled WGS sequence"/>
</dbReference>
<feature type="binding site" evidence="12">
    <location>
        <position position="245"/>
    </location>
    <ligand>
        <name>K(+)</name>
        <dbReference type="ChEBI" id="CHEBI:29103"/>
    </ligand>
</feature>
<dbReference type="PRINTS" id="PR00990">
    <property type="entry name" value="RIBOKINASE"/>
</dbReference>
<evidence type="ECO:0000256" key="12">
    <source>
        <dbReference type="HAMAP-Rule" id="MF_01987"/>
    </source>
</evidence>
<dbReference type="InterPro" id="IPR002139">
    <property type="entry name" value="Ribo/fructo_kinase"/>
</dbReference>
<keyword evidence="12" id="KW-0963">Cytoplasm</keyword>
<evidence type="ECO:0000256" key="11">
    <source>
        <dbReference type="ARBA" id="ARBA00023277"/>
    </source>
</evidence>
<dbReference type="InterPro" id="IPR029056">
    <property type="entry name" value="Ribokinase-like"/>
</dbReference>
<proteinExistence type="inferred from homology"/>
<keyword evidence="4 12" id="KW-0808">Transferase</keyword>
<feature type="binding site" evidence="12">
    <location>
        <position position="281"/>
    </location>
    <ligand>
        <name>K(+)</name>
        <dbReference type="ChEBI" id="CHEBI:29103"/>
    </ligand>
</feature>
<protein>
    <recommendedName>
        <fullName evidence="3 12">Ribokinase</fullName>
        <shortName evidence="12">RK</shortName>
        <ecNumber evidence="2 12">2.7.1.15</ecNumber>
    </recommendedName>
</protein>
<comment type="similarity">
    <text evidence="1">Belongs to the carbohydrate kinase pfkB family.</text>
</comment>
<comment type="subunit">
    <text evidence="12">Homodimer.</text>
</comment>
<dbReference type="RefSeq" id="WP_245660661.1">
    <property type="nucleotide sequence ID" value="NZ_JBHSMX010000024.1"/>
</dbReference>
<gene>
    <name evidence="12" type="primary">rbsK</name>
    <name evidence="14" type="ORF">ACFPP7_15850</name>
</gene>
<evidence type="ECO:0000313" key="14">
    <source>
        <dbReference type="EMBL" id="MFC5522374.1"/>
    </source>
</evidence>
<keyword evidence="6 12" id="KW-0547">Nucleotide-binding</keyword>
<dbReference type="PROSITE" id="PS00584">
    <property type="entry name" value="PFKB_KINASES_2"/>
    <property type="match status" value="1"/>
</dbReference>
<dbReference type="HAMAP" id="MF_01987">
    <property type="entry name" value="Ribokinase"/>
    <property type="match status" value="1"/>
</dbReference>
<evidence type="ECO:0000256" key="10">
    <source>
        <dbReference type="ARBA" id="ARBA00022958"/>
    </source>
</evidence>
<feature type="binding site" evidence="12">
    <location>
        <position position="184"/>
    </location>
    <ligand>
        <name>ATP</name>
        <dbReference type="ChEBI" id="CHEBI:30616"/>
    </ligand>
</feature>
<dbReference type="Pfam" id="PF00294">
    <property type="entry name" value="PfkB"/>
    <property type="match status" value="1"/>
</dbReference>
<evidence type="ECO:0000256" key="3">
    <source>
        <dbReference type="ARBA" id="ARBA00016943"/>
    </source>
</evidence>
<dbReference type="PANTHER" id="PTHR10584:SF166">
    <property type="entry name" value="RIBOKINASE"/>
    <property type="match status" value="1"/>
</dbReference>
<feature type="domain" description="Carbohydrate kinase PfkB" evidence="13">
    <location>
        <begin position="1"/>
        <end position="292"/>
    </location>
</feature>
<feature type="binding site" evidence="12">
    <location>
        <position position="275"/>
    </location>
    <ligand>
        <name>ATP</name>
        <dbReference type="ChEBI" id="CHEBI:30616"/>
    </ligand>
</feature>
<dbReference type="GO" id="GO:0004747">
    <property type="term" value="F:ribokinase activity"/>
    <property type="evidence" value="ECO:0007669"/>
    <property type="project" value="UniProtKB-EC"/>
</dbReference>
<evidence type="ECO:0000256" key="8">
    <source>
        <dbReference type="ARBA" id="ARBA00022840"/>
    </source>
</evidence>
<feature type="binding site" evidence="12">
    <location>
        <position position="247"/>
    </location>
    <ligand>
        <name>K(+)</name>
        <dbReference type="ChEBI" id="CHEBI:29103"/>
    </ligand>
</feature>
<comment type="caution">
    <text evidence="12">Lacks conserved residue(s) required for the propagation of feature annotation.</text>
</comment>
<comment type="similarity">
    <text evidence="12">Belongs to the carbohydrate kinase PfkB family. Ribokinase subfamily.</text>
</comment>
<accession>A0ABW0QBV2</accession>
<feature type="binding site" evidence="12">
    <location>
        <position position="140"/>
    </location>
    <ligand>
        <name>substrate</name>
    </ligand>
</feature>
<dbReference type="EMBL" id="JBHSMX010000024">
    <property type="protein sequence ID" value="MFC5522374.1"/>
    <property type="molecule type" value="Genomic_DNA"/>
</dbReference>
<keyword evidence="5 12" id="KW-0479">Metal-binding</keyword>
<dbReference type="Gene3D" id="3.40.1190.20">
    <property type="match status" value="1"/>
</dbReference>
<keyword evidence="7 12" id="KW-0418">Kinase</keyword>
<sequence length="302" mass="30480">MADVVCVASWNADLISQVARPIARGETLMARSFSISPGGKGSNAAVAAARQGASVALIARIGDDDFGRMGMDLWHAEGIATEHVEQAPGERSGVAQILVYDDGDNSIAVHPGAGAGLGAAQVQAAAALLANCRVVMASCEVPVEATLQAFQLARKANAITLLNPAPARALPDALLALVDVLTPNESELLQLAGPAHSGSVDDAAQHLLTQGVGAVLVTLGATGCRLYQTGQAPVALAGRSMTVRDTIGAGDTFTGALAAALARGQTLAIAMEWANAAAALSVTRHGAIDGIPAYGEVAALLR</sequence>
<feature type="active site" description="Proton acceptor" evidence="12">
    <location>
        <position position="251"/>
    </location>
</feature>
<evidence type="ECO:0000256" key="1">
    <source>
        <dbReference type="ARBA" id="ARBA00005380"/>
    </source>
</evidence>